<dbReference type="AlphaFoldDB" id="A0ABD7L795"/>
<dbReference type="EMBL" id="FKJW01000004">
    <property type="protein sequence ID" value="SAJ96646.1"/>
    <property type="molecule type" value="Genomic_DNA"/>
</dbReference>
<organism evidence="1 2">
    <name type="scientific">Burkholderia multivorans</name>
    <dbReference type="NCBI Taxonomy" id="87883"/>
    <lineage>
        <taxon>Bacteria</taxon>
        <taxon>Pseudomonadati</taxon>
        <taxon>Pseudomonadota</taxon>
        <taxon>Betaproteobacteria</taxon>
        <taxon>Burkholderiales</taxon>
        <taxon>Burkholderiaceae</taxon>
        <taxon>Burkholderia</taxon>
        <taxon>Burkholderia cepacia complex</taxon>
    </lineage>
</organism>
<evidence type="ECO:0000313" key="2">
    <source>
        <dbReference type="Proteomes" id="UP000196218"/>
    </source>
</evidence>
<protein>
    <submittedName>
        <fullName evidence="1">Uncharacterized protein</fullName>
    </submittedName>
</protein>
<accession>A0ABD7L795</accession>
<name>A0ABD7L795_9BURK</name>
<gene>
    <name evidence="1" type="ORF">UA18_03467</name>
</gene>
<reference evidence="1 2" key="1">
    <citation type="submission" date="2016-04" db="EMBL/GenBank/DDBJ databases">
        <authorList>
            <person name="Peeters C."/>
        </authorList>
    </citation>
    <scope>NUCLEOTIDE SEQUENCE [LARGE SCALE GENOMIC DNA]</scope>
    <source>
        <strain evidence="1">LMG 29311</strain>
    </source>
</reference>
<dbReference type="Proteomes" id="UP000196218">
    <property type="component" value="Unassembled WGS sequence"/>
</dbReference>
<sequence>MFVLLIGFAFGFFTAAILLTIARDQSQGTKRRNDEHHRH</sequence>
<comment type="caution">
    <text evidence="1">The sequence shown here is derived from an EMBL/GenBank/DDBJ whole genome shotgun (WGS) entry which is preliminary data.</text>
</comment>
<evidence type="ECO:0000313" key="1">
    <source>
        <dbReference type="EMBL" id="SAJ96646.1"/>
    </source>
</evidence>
<proteinExistence type="predicted"/>